<comment type="caution">
    <text evidence="1">The sequence shown here is derived from an EMBL/GenBank/DDBJ whole genome shotgun (WGS) entry which is preliminary data.</text>
</comment>
<protein>
    <submittedName>
        <fullName evidence="1">Uncharacterized protein</fullName>
    </submittedName>
</protein>
<evidence type="ECO:0000313" key="1">
    <source>
        <dbReference type="EMBL" id="TNN66895.1"/>
    </source>
</evidence>
<keyword evidence="2" id="KW-1185">Reference proteome</keyword>
<dbReference type="Proteomes" id="UP000314294">
    <property type="component" value="Unassembled WGS sequence"/>
</dbReference>
<dbReference type="AlphaFoldDB" id="A0A4Z2HNR1"/>
<accession>A0A4Z2HNR1</accession>
<reference evidence="1 2" key="1">
    <citation type="submission" date="2019-03" db="EMBL/GenBank/DDBJ databases">
        <title>First draft genome of Liparis tanakae, snailfish: a comprehensive survey of snailfish specific genes.</title>
        <authorList>
            <person name="Kim W."/>
            <person name="Song I."/>
            <person name="Jeong J.-H."/>
            <person name="Kim D."/>
            <person name="Kim S."/>
            <person name="Ryu S."/>
            <person name="Song J.Y."/>
            <person name="Lee S.K."/>
        </authorList>
    </citation>
    <scope>NUCLEOTIDE SEQUENCE [LARGE SCALE GENOMIC DNA]</scope>
    <source>
        <tissue evidence="1">Muscle</tissue>
    </source>
</reference>
<proteinExistence type="predicted"/>
<evidence type="ECO:0000313" key="2">
    <source>
        <dbReference type="Proteomes" id="UP000314294"/>
    </source>
</evidence>
<gene>
    <name evidence="1" type="ORF">EYF80_022964</name>
</gene>
<dbReference type="EMBL" id="SRLO01000213">
    <property type="protein sequence ID" value="TNN66895.1"/>
    <property type="molecule type" value="Genomic_DNA"/>
</dbReference>
<sequence>MEDVVVSRDGRQIRIETQGSPVSHCHFCRLCLRLSSTPLWDGSDARFLVSSGLLNQWVGSPSRVRFSRSWKVGDTYRSWSMGKGMR</sequence>
<name>A0A4Z2HNR1_9TELE</name>
<organism evidence="1 2">
    <name type="scientific">Liparis tanakae</name>
    <name type="common">Tanaka's snailfish</name>
    <dbReference type="NCBI Taxonomy" id="230148"/>
    <lineage>
        <taxon>Eukaryota</taxon>
        <taxon>Metazoa</taxon>
        <taxon>Chordata</taxon>
        <taxon>Craniata</taxon>
        <taxon>Vertebrata</taxon>
        <taxon>Euteleostomi</taxon>
        <taxon>Actinopterygii</taxon>
        <taxon>Neopterygii</taxon>
        <taxon>Teleostei</taxon>
        <taxon>Neoteleostei</taxon>
        <taxon>Acanthomorphata</taxon>
        <taxon>Eupercaria</taxon>
        <taxon>Perciformes</taxon>
        <taxon>Cottioidei</taxon>
        <taxon>Cottales</taxon>
        <taxon>Liparidae</taxon>
        <taxon>Liparis</taxon>
    </lineage>
</organism>